<accession>A0A381XVV3</accession>
<dbReference type="AlphaFoldDB" id="A0A381XVV3"/>
<gene>
    <name evidence="1" type="ORF">METZ01_LOCUS121763</name>
</gene>
<protein>
    <submittedName>
        <fullName evidence="1">Uncharacterized protein</fullName>
    </submittedName>
</protein>
<organism evidence="1">
    <name type="scientific">marine metagenome</name>
    <dbReference type="NCBI Taxonomy" id="408172"/>
    <lineage>
        <taxon>unclassified sequences</taxon>
        <taxon>metagenomes</taxon>
        <taxon>ecological metagenomes</taxon>
    </lineage>
</organism>
<name>A0A381XVV3_9ZZZZ</name>
<dbReference type="EMBL" id="UINC01016574">
    <property type="protein sequence ID" value="SVA68909.1"/>
    <property type="molecule type" value="Genomic_DNA"/>
</dbReference>
<proteinExistence type="predicted"/>
<evidence type="ECO:0000313" key="1">
    <source>
        <dbReference type="EMBL" id="SVA68909.1"/>
    </source>
</evidence>
<sequence>MSKKQIMIDILHAHFEFTLLHLKESEKHIKGGYTVDELETMIRNEKLEGVVDEMLAEEKSK</sequence>
<reference evidence="1" key="1">
    <citation type="submission" date="2018-05" db="EMBL/GenBank/DDBJ databases">
        <authorList>
            <person name="Lanie J.A."/>
            <person name="Ng W.-L."/>
            <person name="Kazmierczak K.M."/>
            <person name="Andrzejewski T.M."/>
            <person name="Davidsen T.M."/>
            <person name="Wayne K.J."/>
            <person name="Tettelin H."/>
            <person name="Glass J.I."/>
            <person name="Rusch D."/>
            <person name="Podicherti R."/>
            <person name="Tsui H.-C.T."/>
            <person name="Winkler M.E."/>
        </authorList>
    </citation>
    <scope>NUCLEOTIDE SEQUENCE</scope>
</reference>